<dbReference type="AlphaFoldDB" id="A0A0K2S4K2"/>
<accession>A0A0K2S4K2</accession>
<dbReference type="RefSeq" id="WP_153827384.1">
    <property type="nucleotide sequence ID" value="NZ_AP014939.1"/>
</dbReference>
<proteinExistence type="predicted"/>
<dbReference type="GO" id="GO:0004803">
    <property type="term" value="F:transposase activity"/>
    <property type="evidence" value="ECO:0007669"/>
    <property type="project" value="InterPro"/>
</dbReference>
<dbReference type="InterPro" id="IPR002525">
    <property type="entry name" value="Transp_IS110-like_N"/>
</dbReference>
<dbReference type="EMBL" id="AP014939">
    <property type="protein sequence ID" value="BAS21750.1"/>
    <property type="molecule type" value="Genomic_DNA"/>
</dbReference>
<reference evidence="3" key="1">
    <citation type="submission" date="2015-08" db="EMBL/GenBank/DDBJ databases">
        <title>Complete DNA Sequence of Pseudomonas syringae pv. actinidiae, the Causal Agent of Kiwifruit Canker Disease.</title>
        <authorList>
            <person name="Rikkerink E.H.A."/>
            <person name="Fineran P.C."/>
        </authorList>
    </citation>
    <scope>NUCLEOTIDE SEQUENCE</scope>
    <source>
        <strain evidence="3">KHM 243</strain>
        <plasmid evidence="3">pKHM-1</plasmid>
    </source>
</reference>
<organism evidence="3">
    <name type="scientific">Citrobacter freundii</name>
    <dbReference type="NCBI Taxonomy" id="546"/>
    <lineage>
        <taxon>Bacteria</taxon>
        <taxon>Pseudomonadati</taxon>
        <taxon>Pseudomonadota</taxon>
        <taxon>Gammaproteobacteria</taxon>
        <taxon>Enterobacterales</taxon>
        <taxon>Enterobacteriaceae</taxon>
        <taxon>Citrobacter</taxon>
        <taxon>Citrobacter freundii complex</taxon>
    </lineage>
</organism>
<geneLocation type="plasmid" evidence="3">
    <name>pKHM-1</name>
</geneLocation>
<evidence type="ECO:0000313" key="3">
    <source>
        <dbReference type="EMBL" id="BAS21750.1"/>
    </source>
</evidence>
<dbReference type="Pfam" id="PF01548">
    <property type="entry name" value="DEDD_Tnp_IS110"/>
    <property type="match status" value="1"/>
</dbReference>
<dbReference type="PANTHER" id="PTHR33055">
    <property type="entry name" value="TRANSPOSASE FOR INSERTION SEQUENCE ELEMENT IS1111A"/>
    <property type="match status" value="1"/>
</dbReference>
<dbReference type="InterPro" id="IPR047650">
    <property type="entry name" value="Transpos_IS110"/>
</dbReference>
<name>A0A0K2S4K2_CITFR</name>
<sequence>MNIIRVGVDIAKSVFHVHGVDRYGKTVWQAKYTRTKWLNALSRKVPVGCTVGIEACASAHHWGRELQKLGYHVRLVPAQFVKPYVKSNKNDKVDAEAICEAMSRPNMRFVALKTAEQQDIQAAHRIREELVGQRTAKANQIRGLVGEYGVISPVGIHQLRRALPKWLEDAENGLSNTFRTLLNSLAEDLRYLDDRIKSLDEKITENVQKDPVARRLMTLRGVGPLTASALSGALGDGKAFRKGRDFAASLGLTPRQHSTGGRERLLGISKRGDGYLRKLLVHGARSVLRHVDGKSDGLSHWLKCLVNRKHINVATVALANKTARIAWALVANETVYDETLAAASR</sequence>
<dbReference type="Pfam" id="PF02371">
    <property type="entry name" value="Transposase_20"/>
    <property type="match status" value="1"/>
</dbReference>
<keyword evidence="3" id="KW-0614">Plasmid</keyword>
<feature type="domain" description="Transposase IS116/IS110/IS902 C-terminal" evidence="2">
    <location>
        <begin position="213"/>
        <end position="290"/>
    </location>
</feature>
<dbReference type="InterPro" id="IPR003346">
    <property type="entry name" value="Transposase_20"/>
</dbReference>
<dbReference type="GO" id="GO:0006313">
    <property type="term" value="P:DNA transposition"/>
    <property type="evidence" value="ECO:0007669"/>
    <property type="project" value="InterPro"/>
</dbReference>
<evidence type="ECO:0000259" key="1">
    <source>
        <dbReference type="Pfam" id="PF01548"/>
    </source>
</evidence>
<dbReference type="GO" id="GO:0003677">
    <property type="term" value="F:DNA binding"/>
    <property type="evidence" value="ECO:0007669"/>
    <property type="project" value="InterPro"/>
</dbReference>
<feature type="domain" description="Transposase IS110-like N-terminal" evidence="1">
    <location>
        <begin position="6"/>
        <end position="148"/>
    </location>
</feature>
<protein>
    <submittedName>
        <fullName evidence="3">Transposase</fullName>
    </submittedName>
</protein>
<dbReference type="NCBIfam" id="NF033542">
    <property type="entry name" value="transpos_IS110"/>
    <property type="match status" value="1"/>
</dbReference>
<dbReference type="PANTHER" id="PTHR33055:SF3">
    <property type="entry name" value="PUTATIVE TRANSPOSASE FOR IS117-RELATED"/>
    <property type="match status" value="1"/>
</dbReference>
<evidence type="ECO:0000259" key="2">
    <source>
        <dbReference type="Pfam" id="PF02371"/>
    </source>
</evidence>